<evidence type="ECO:0000256" key="2">
    <source>
        <dbReference type="ARBA" id="ARBA00023004"/>
    </source>
</evidence>
<dbReference type="PROSITE" id="PS51379">
    <property type="entry name" value="4FE4S_FER_2"/>
    <property type="match status" value="2"/>
</dbReference>
<gene>
    <name evidence="5" type="ORF">HZI73_14920</name>
</gene>
<proteinExistence type="predicted"/>
<feature type="domain" description="4Fe-4S ferredoxin-type" evidence="4">
    <location>
        <begin position="199"/>
        <end position="228"/>
    </location>
</feature>
<dbReference type="InterPro" id="IPR017896">
    <property type="entry name" value="4Fe4S_Fe-S-bd"/>
</dbReference>
<reference evidence="5" key="1">
    <citation type="submission" date="2020-07" db="EMBL/GenBank/DDBJ databases">
        <title>Vallitalea pronyensis genome.</title>
        <authorList>
            <person name="Postec A."/>
        </authorList>
    </citation>
    <scope>NUCLEOTIDE SEQUENCE</scope>
    <source>
        <strain evidence="5">FatNI3</strain>
    </source>
</reference>
<dbReference type="PANTHER" id="PTHR43122">
    <property type="entry name" value="FERREDOXIN SUBUNIT OF PYRUVATE:FLAVODOXIN OXIDOREDUCTASE-RELATED"/>
    <property type="match status" value="1"/>
</dbReference>
<dbReference type="Gene3D" id="3.30.70.20">
    <property type="match status" value="1"/>
</dbReference>
<dbReference type="PROSITE" id="PS00198">
    <property type="entry name" value="4FE4S_FER_1"/>
    <property type="match status" value="1"/>
</dbReference>
<dbReference type="SUPFAM" id="SSF52218">
    <property type="entry name" value="Flavoproteins"/>
    <property type="match status" value="1"/>
</dbReference>
<dbReference type="EMBL" id="CP058649">
    <property type="protein sequence ID" value="QUI23495.1"/>
    <property type="molecule type" value="Genomic_DNA"/>
</dbReference>
<dbReference type="Proteomes" id="UP000683246">
    <property type="component" value="Chromosome"/>
</dbReference>
<dbReference type="GO" id="GO:0051536">
    <property type="term" value="F:iron-sulfur cluster binding"/>
    <property type="evidence" value="ECO:0007669"/>
    <property type="project" value="UniProtKB-KW"/>
</dbReference>
<dbReference type="InterPro" id="IPR047964">
    <property type="entry name" value="EFR1-like"/>
</dbReference>
<protein>
    <submittedName>
        <fullName evidence="5">4Fe-4S binding protein</fullName>
    </submittedName>
</protein>
<dbReference type="InterPro" id="IPR017900">
    <property type="entry name" value="4Fe4S_Fe_S_CS"/>
</dbReference>
<keyword evidence="6" id="KW-1185">Reference proteome</keyword>
<dbReference type="Pfam" id="PF13187">
    <property type="entry name" value="Fer4_9"/>
    <property type="match status" value="1"/>
</dbReference>
<sequence>MHGLINRKNCKISIFYFSGTGNTAWAVNKLAEKLQHYYGNVQLISCESEYDMMTEVEDSDIIGIAFPTHSSLAPRLCQDFIKALPKSSCKPLIALTTAGYMAGDVLWHSLKSLKEKGYLPQVFCNITIGNNMHLPILSPLRVTRPNKLTKRLNKAEKKVDKMVHTITEGALLIEGIKPLGRLLGVIQRCIARQFKSIAFKGFSSDGKCNGCGWCVKHCPVHNIQPDTKGVKILDQCMLCMRCYNYCPNHAIQMTKRTKNIKKYKRYKGPEGKYINDHISH</sequence>
<keyword evidence="3" id="KW-0411">Iron-sulfur</keyword>
<evidence type="ECO:0000313" key="6">
    <source>
        <dbReference type="Proteomes" id="UP000683246"/>
    </source>
</evidence>
<dbReference type="SUPFAM" id="SSF54862">
    <property type="entry name" value="4Fe-4S ferredoxins"/>
    <property type="match status" value="1"/>
</dbReference>
<name>A0A8J8MKN1_9FIRM</name>
<keyword evidence="1" id="KW-0479">Metal-binding</keyword>
<dbReference type="GO" id="GO:0046872">
    <property type="term" value="F:metal ion binding"/>
    <property type="evidence" value="ECO:0007669"/>
    <property type="project" value="UniProtKB-KW"/>
</dbReference>
<dbReference type="PANTHER" id="PTHR43122:SF1">
    <property type="entry name" value="IRON-SULFUR-BINDING PROTEIN"/>
    <property type="match status" value="1"/>
</dbReference>
<accession>A0A8J8MKN1</accession>
<organism evidence="5 6">
    <name type="scientific">Vallitalea pronyensis</name>
    <dbReference type="NCBI Taxonomy" id="1348613"/>
    <lineage>
        <taxon>Bacteria</taxon>
        <taxon>Bacillati</taxon>
        <taxon>Bacillota</taxon>
        <taxon>Clostridia</taxon>
        <taxon>Lachnospirales</taxon>
        <taxon>Vallitaleaceae</taxon>
        <taxon>Vallitalea</taxon>
    </lineage>
</organism>
<dbReference type="NCBIfam" id="NF038196">
    <property type="entry name" value="ferrodoxin_EFR1"/>
    <property type="match status" value="1"/>
</dbReference>
<evidence type="ECO:0000259" key="4">
    <source>
        <dbReference type="PROSITE" id="PS51379"/>
    </source>
</evidence>
<dbReference type="RefSeq" id="WP_212694179.1">
    <property type="nucleotide sequence ID" value="NZ_CP058649.1"/>
</dbReference>
<evidence type="ECO:0000313" key="5">
    <source>
        <dbReference type="EMBL" id="QUI23495.1"/>
    </source>
</evidence>
<dbReference type="InterPro" id="IPR029039">
    <property type="entry name" value="Flavoprotein-like_sf"/>
</dbReference>
<feature type="domain" description="4Fe-4S ferredoxin-type" evidence="4">
    <location>
        <begin position="229"/>
        <end position="256"/>
    </location>
</feature>
<dbReference type="AlphaFoldDB" id="A0A8J8MKN1"/>
<dbReference type="Gene3D" id="3.40.50.360">
    <property type="match status" value="1"/>
</dbReference>
<dbReference type="KEGG" id="vpy:HZI73_14920"/>
<keyword evidence="2" id="KW-0408">Iron</keyword>
<evidence type="ECO:0000256" key="1">
    <source>
        <dbReference type="ARBA" id="ARBA00022723"/>
    </source>
</evidence>
<evidence type="ECO:0000256" key="3">
    <source>
        <dbReference type="ARBA" id="ARBA00023014"/>
    </source>
</evidence>